<dbReference type="OrthoDB" id="10261433at2759"/>
<dbReference type="EMBL" id="QGMG01000039">
    <property type="protein sequence ID" value="TVY58486.1"/>
    <property type="molecule type" value="Genomic_DNA"/>
</dbReference>
<proteinExistence type="inferred from homology"/>
<evidence type="ECO:0000313" key="4">
    <source>
        <dbReference type="EMBL" id="TVY58486.1"/>
    </source>
</evidence>
<dbReference type="CDD" id="cd00610">
    <property type="entry name" value="OAT_like"/>
    <property type="match status" value="1"/>
</dbReference>
<dbReference type="InterPro" id="IPR015424">
    <property type="entry name" value="PyrdxlP-dep_Trfase"/>
</dbReference>
<comment type="similarity">
    <text evidence="1 3">Belongs to the class-III pyridoxal-phosphate-dependent aminotransferase family.</text>
</comment>
<dbReference type="PIRSF" id="PIRSF000521">
    <property type="entry name" value="Transaminase_4ab_Lys_Orn"/>
    <property type="match status" value="1"/>
</dbReference>
<evidence type="ECO:0000256" key="2">
    <source>
        <dbReference type="ARBA" id="ARBA00022898"/>
    </source>
</evidence>
<keyword evidence="2 3" id="KW-0663">Pyridoxal phosphate</keyword>
<dbReference type="InterPro" id="IPR005814">
    <property type="entry name" value="Aminotrans_3"/>
</dbReference>
<dbReference type="SUPFAM" id="SSF53383">
    <property type="entry name" value="PLP-dependent transferases"/>
    <property type="match status" value="1"/>
</dbReference>
<dbReference type="AlphaFoldDB" id="A0A7D8YU64"/>
<name>A0A7D8YU64_9HELO</name>
<keyword evidence="5" id="KW-1185">Reference proteome</keyword>
<dbReference type="GO" id="GO:0030170">
    <property type="term" value="F:pyridoxal phosphate binding"/>
    <property type="evidence" value="ECO:0007669"/>
    <property type="project" value="InterPro"/>
</dbReference>
<reference evidence="4 5" key="1">
    <citation type="submission" date="2018-05" db="EMBL/GenBank/DDBJ databases">
        <title>Whole genome sequencing for identification of molecular markers to develop diagnostic detection tools for the regulated plant pathogen Lachnellula willkommii.</title>
        <authorList>
            <person name="Giroux E."/>
            <person name="Bilodeau G."/>
        </authorList>
    </citation>
    <scope>NUCLEOTIDE SEQUENCE [LARGE SCALE GENOMIC DNA]</scope>
    <source>
        <strain evidence="4 5">CBS 625.97</strain>
    </source>
</reference>
<dbReference type="Proteomes" id="UP000481288">
    <property type="component" value="Unassembled WGS sequence"/>
</dbReference>
<comment type="caution">
    <text evidence="4">The sequence shown here is derived from an EMBL/GenBank/DDBJ whole genome shotgun (WGS) entry which is preliminary data.</text>
</comment>
<accession>A0A7D8YU64</accession>
<dbReference type="PANTHER" id="PTHR45688">
    <property type="match status" value="1"/>
</dbReference>
<dbReference type="InterPro" id="IPR015422">
    <property type="entry name" value="PyrdxlP-dep_Trfase_small"/>
</dbReference>
<organism evidence="4 5">
    <name type="scientific">Lachnellula cervina</name>
    <dbReference type="NCBI Taxonomy" id="1316786"/>
    <lineage>
        <taxon>Eukaryota</taxon>
        <taxon>Fungi</taxon>
        <taxon>Dikarya</taxon>
        <taxon>Ascomycota</taxon>
        <taxon>Pezizomycotina</taxon>
        <taxon>Leotiomycetes</taxon>
        <taxon>Helotiales</taxon>
        <taxon>Lachnaceae</taxon>
        <taxon>Lachnellula</taxon>
    </lineage>
</organism>
<dbReference type="GO" id="GO:0008483">
    <property type="term" value="F:transaminase activity"/>
    <property type="evidence" value="ECO:0007669"/>
    <property type="project" value="InterPro"/>
</dbReference>
<evidence type="ECO:0000313" key="5">
    <source>
        <dbReference type="Proteomes" id="UP000481288"/>
    </source>
</evidence>
<dbReference type="InterPro" id="IPR015421">
    <property type="entry name" value="PyrdxlP-dep_Trfase_major"/>
</dbReference>
<evidence type="ECO:0000256" key="3">
    <source>
        <dbReference type="RuleBase" id="RU003560"/>
    </source>
</evidence>
<dbReference type="GO" id="GO:0005739">
    <property type="term" value="C:mitochondrion"/>
    <property type="evidence" value="ECO:0007669"/>
    <property type="project" value="TreeGrafter"/>
</dbReference>
<dbReference type="Gene3D" id="3.40.640.10">
    <property type="entry name" value="Type I PLP-dependent aspartate aminotransferase-like (Major domain)"/>
    <property type="match status" value="1"/>
</dbReference>
<protein>
    <submittedName>
        <fullName evidence="4">2,2-dialkylglycine decarboxylase</fullName>
    </submittedName>
</protein>
<dbReference type="PANTHER" id="PTHR45688:SF13">
    <property type="entry name" value="ALANINE--GLYOXYLATE AMINOTRANSFERASE 2-LIKE"/>
    <property type="match status" value="1"/>
</dbReference>
<evidence type="ECO:0000256" key="1">
    <source>
        <dbReference type="ARBA" id="ARBA00008954"/>
    </source>
</evidence>
<dbReference type="Gene3D" id="3.90.1150.10">
    <property type="entry name" value="Aspartate Aminotransferase, domain 1"/>
    <property type="match status" value="1"/>
</dbReference>
<gene>
    <name evidence="4" type="primary">dgdA</name>
    <name evidence="4" type="ORF">LCER1_G000986</name>
</gene>
<sequence>MSTELSNNELYASAKKNLFSFGSDFMTDDGRNVPLHGFREEGLGLDVWSNATATQMYVLPAGLDKAMFLSTGGESNECAIKLAKMYTGKYDIVGLGASWHGSTSGARGAQYHAGRKGYGPVVRRSLPPYSPFESGVVQCRECICCHRPTPTVPSSATQTGPTTGATELDYGWTLIDKASAGSLAAVIMEPILSSGGMIDIPAGYMSAMKAHCRARNMILIIDEAQTVLGRAGDLFAVQHEDVVPDILTLSKTLGNGLPLSAVVTSREIADVVGERGFMFYTTHANDPLPAAVGLTVLQNVLKNNLAERSRVAAGLQRLMERYGCIGAIRGRALMIGVEIVKNRETKEVAIEVGKNLSARMMELGLSATISARTTFSGCIRIAPPLIISDEEIEIGLAIFEEALSMTDGSMPLY</sequence>
<dbReference type="Pfam" id="PF00202">
    <property type="entry name" value="Aminotran_3"/>
    <property type="match status" value="1"/>
</dbReference>